<dbReference type="GO" id="GO:0045003">
    <property type="term" value="P:double-strand break repair via synthesis-dependent strand annealing"/>
    <property type="evidence" value="ECO:0007669"/>
    <property type="project" value="TreeGrafter"/>
</dbReference>
<protein>
    <recommendedName>
        <fullName evidence="2">RecA-like N-terminal domain-containing protein</fullName>
    </recommendedName>
</protein>
<dbReference type="KEGG" id="lenr:94171319"/>
<dbReference type="AlphaFoldDB" id="A0A836GU45"/>
<dbReference type="GO" id="GO:0000400">
    <property type="term" value="F:four-way junction DNA binding"/>
    <property type="evidence" value="ECO:0007669"/>
    <property type="project" value="TreeGrafter"/>
</dbReference>
<dbReference type="GO" id="GO:0090656">
    <property type="term" value="P:t-circle formation"/>
    <property type="evidence" value="ECO:0007669"/>
    <property type="project" value="TreeGrafter"/>
</dbReference>
<organism evidence="3 4">
    <name type="scientific">Leishmania enriettii</name>
    <dbReference type="NCBI Taxonomy" id="5663"/>
    <lineage>
        <taxon>Eukaryota</taxon>
        <taxon>Discoba</taxon>
        <taxon>Euglenozoa</taxon>
        <taxon>Kinetoplastea</taxon>
        <taxon>Metakinetoplastina</taxon>
        <taxon>Trypanosomatida</taxon>
        <taxon>Trypanosomatidae</taxon>
        <taxon>Leishmaniinae</taxon>
        <taxon>Leishmania</taxon>
    </lineage>
</organism>
<feature type="domain" description="RecA-like N-terminal" evidence="2">
    <location>
        <begin position="276"/>
        <end position="320"/>
    </location>
</feature>
<dbReference type="PANTHER" id="PTHR46487">
    <property type="entry name" value="DNA REPAIR PROTEIN XRCC3"/>
    <property type="match status" value="1"/>
</dbReference>
<evidence type="ECO:0000313" key="4">
    <source>
        <dbReference type="Proteomes" id="UP000674179"/>
    </source>
</evidence>
<evidence type="ECO:0000259" key="2">
    <source>
        <dbReference type="Pfam" id="PF00154"/>
    </source>
</evidence>
<dbReference type="InterPro" id="IPR049428">
    <property type="entry name" value="RecA-like_N"/>
</dbReference>
<dbReference type="GO" id="GO:0033065">
    <property type="term" value="C:Rad51C-XRCC3 complex"/>
    <property type="evidence" value="ECO:0007669"/>
    <property type="project" value="TreeGrafter"/>
</dbReference>
<dbReference type="EMBL" id="JAFHKP010000029">
    <property type="protein sequence ID" value="KAG5473987.1"/>
    <property type="molecule type" value="Genomic_DNA"/>
</dbReference>
<dbReference type="RefSeq" id="XP_067691180.1">
    <property type="nucleotide sequence ID" value="XM_067835809.1"/>
</dbReference>
<reference evidence="3 4" key="1">
    <citation type="submission" date="2021-02" db="EMBL/GenBank/DDBJ databases">
        <title>Leishmania (Mundinia) enrietti genome sequencing and assembly.</title>
        <authorList>
            <person name="Almutairi H."/>
            <person name="Gatherer D."/>
        </authorList>
    </citation>
    <scope>NUCLEOTIDE SEQUENCE [LARGE SCALE GENOMIC DNA]</scope>
    <source>
        <strain evidence="3">CUR178</strain>
    </source>
</reference>
<dbReference type="SUPFAM" id="SSF52540">
    <property type="entry name" value="P-loop containing nucleoside triphosphate hydrolases"/>
    <property type="match status" value="1"/>
</dbReference>
<dbReference type="GO" id="GO:0000722">
    <property type="term" value="P:telomere maintenance via recombination"/>
    <property type="evidence" value="ECO:0007669"/>
    <property type="project" value="TreeGrafter"/>
</dbReference>
<accession>A0A836GU45</accession>
<feature type="region of interest" description="Disordered" evidence="1">
    <location>
        <begin position="158"/>
        <end position="183"/>
    </location>
</feature>
<dbReference type="GO" id="GO:0005657">
    <property type="term" value="C:replication fork"/>
    <property type="evidence" value="ECO:0007669"/>
    <property type="project" value="TreeGrafter"/>
</dbReference>
<evidence type="ECO:0000313" key="3">
    <source>
        <dbReference type="EMBL" id="KAG5473987.1"/>
    </source>
</evidence>
<dbReference type="Proteomes" id="UP000674179">
    <property type="component" value="Chromosome 29"/>
</dbReference>
<sequence length="645" mass="67085">MPVAHVRDGTGGSKPRCAAAVLLSDAEGGEAEKESPTPSDAGSAIAPLDSLRSFSALDVLHGALAACSCAAALSPSAAEGTGCTALLPGAMRSLAWRTAQGRKALEALIEFVMADIGVLNALNGQGEPTDELESARLKPGVDALLLYLIEEGPRLREALRRPRGRPPRMPPPPSATAHSEPGTGCTAYAAFEEDEALTALIRWTASAALANRHLGDTAPEDGRGAQAPASRVLQTCTALSLLRSASSFHQPLRTAAGDATPSQSTTAAAMPPTYWCSTGCLRLDQALGGGGFRSGWVTEVYGEAGAGKTQLVLQCLLQQAATDVCRAAVAMALANSASFTSLVHNAPAAGTCGASGPAAKCREVFDLDAVEAVRCAVVYLVSEGVPTSRLGPLAAAAVGRAVRALWLHPLINQLPSCIVNAVRSSVESTCTVPMVLSRLQIRHIASVAEVVRLLEPAPHLRPAPASKIAYPATTMHDRPHQPRGSSLVDVVRVLAGSRGRAVVVLDSIAAAVVAGQWDVQGVPQDDATVKAVGLWLRHAANTHNWCVVVANQVRSIPAAARQRQCTLAPIKRARSPTTSSRVPASSAARAVVPALGFSWASAPHCRVFLRKSLSHGVRQLVLRHAPSHPPAQVSYVITEHGVEDA</sequence>
<proteinExistence type="predicted"/>
<keyword evidence="4" id="KW-1185">Reference proteome</keyword>
<dbReference type="PANTHER" id="PTHR46487:SF1">
    <property type="entry name" value="DNA REPAIR PROTEIN XRCC3"/>
    <property type="match status" value="1"/>
</dbReference>
<dbReference type="GeneID" id="94171319"/>
<name>A0A836GU45_LEIEN</name>
<dbReference type="GO" id="GO:0071140">
    <property type="term" value="P:resolution of mitotic recombination intermediates"/>
    <property type="evidence" value="ECO:0007669"/>
    <property type="project" value="TreeGrafter"/>
</dbReference>
<dbReference type="InterPro" id="IPR027417">
    <property type="entry name" value="P-loop_NTPase"/>
</dbReference>
<comment type="caution">
    <text evidence="3">The sequence shown here is derived from an EMBL/GenBank/DDBJ whole genome shotgun (WGS) entry which is preliminary data.</text>
</comment>
<dbReference type="OrthoDB" id="1861185at2759"/>
<dbReference type="Pfam" id="PF00154">
    <property type="entry name" value="RecA_N"/>
    <property type="match status" value="1"/>
</dbReference>
<gene>
    <name evidence="3" type="ORF">CUR178_04097</name>
</gene>
<dbReference type="Gene3D" id="3.40.50.300">
    <property type="entry name" value="P-loop containing nucleotide triphosphate hydrolases"/>
    <property type="match status" value="1"/>
</dbReference>
<evidence type="ECO:0000256" key="1">
    <source>
        <dbReference type="SAM" id="MobiDB-lite"/>
    </source>
</evidence>